<keyword evidence="15" id="KW-1278">Translocase</keyword>
<evidence type="ECO:0000256" key="20">
    <source>
        <dbReference type="ARBA" id="ARBA00023136"/>
    </source>
</evidence>
<keyword evidence="19 22" id="KW-0186">Copper</keyword>
<dbReference type="AlphaFoldDB" id="A0A6C0U8F6"/>
<sequence length="511" mass="56347">MQRWLFSTNHKDIGTMYLIFGAWAGMVGTSLSLLIRAELGRPGSLIGDDQIYNVIVTAHAFIMIFFMVMPIMIGGFGNWLVPLMLGAPDMAFPRLNNMSFWLLPPSLILLLTGSIVESGAGTGWTVYPPLSSAIAHAGGSVDLSIFSLHLAGVSSILGAVNFITTVINMRMPGMTLERIPLFVWSVVITAVLLLLSLPVLAGAITMLLTDRNLNTSFFDPSGGGDPILYQHLFWFFGHPEVYILILPGFGMISHIVTQESGKKETFGALGMIYAMLAIGFLGFIVWAHHMFTVGMDVDTRAYFTAATMIIAVPTGIKVFSWIATLHGTQINYSPALLWALGFIFLFTVGGLTGVMLANSSMDIVLHDTYYVVAHFHYVLSMGAVFAIMAGIIHWFPLFSGTTMNPTWLKIQFLSMFLGVNITFFPQHFLGLSGMPRRYSDYPDAYMTWNMVSSIGSILSFVAVLGLIFIVWEAWVSARPVIFPNQQITSLEWYQNLPPAEHSYSELPLVTN</sequence>
<evidence type="ECO:0000256" key="14">
    <source>
        <dbReference type="ARBA" id="ARBA00022842"/>
    </source>
</evidence>
<feature type="transmembrane region" description="Helical" evidence="23">
    <location>
        <begin position="301"/>
        <end position="323"/>
    </location>
</feature>
<keyword evidence="13 22" id="KW-0479">Metal-binding</keyword>
<evidence type="ECO:0000256" key="4">
    <source>
        <dbReference type="ARBA" id="ARBA00004673"/>
    </source>
</evidence>
<dbReference type="GO" id="GO:0005743">
    <property type="term" value="C:mitochondrial inner membrane"/>
    <property type="evidence" value="ECO:0007669"/>
    <property type="project" value="UniProtKB-SubCell"/>
</dbReference>
<dbReference type="PANTHER" id="PTHR10422">
    <property type="entry name" value="CYTOCHROME C OXIDASE SUBUNIT 1"/>
    <property type="match status" value="1"/>
</dbReference>
<keyword evidence="11 22" id="KW-0679">Respiratory chain</keyword>
<name>A0A6C0U8F6_9INSE</name>
<keyword evidence="16 22" id="KW-0249">Electron transport</keyword>
<dbReference type="InterPro" id="IPR036927">
    <property type="entry name" value="Cyt_c_oxase-like_su1_sf"/>
</dbReference>
<evidence type="ECO:0000256" key="1">
    <source>
        <dbReference type="ARBA" id="ARBA00001935"/>
    </source>
</evidence>
<dbReference type="GO" id="GO:0006123">
    <property type="term" value="P:mitochondrial electron transport, cytochrome c to oxygen"/>
    <property type="evidence" value="ECO:0007669"/>
    <property type="project" value="TreeGrafter"/>
</dbReference>
<feature type="transmembrane region" description="Helical" evidence="23">
    <location>
        <begin position="268"/>
        <end position="289"/>
    </location>
</feature>
<organism evidence="25">
    <name type="scientific">Ctenolepisma villosum</name>
    <dbReference type="NCBI Taxonomy" id="257043"/>
    <lineage>
        <taxon>Eukaryota</taxon>
        <taxon>Metazoa</taxon>
        <taxon>Ecdysozoa</taxon>
        <taxon>Arthropoda</taxon>
        <taxon>Hexapoda</taxon>
        <taxon>Insecta</taxon>
        <taxon>Zygentoma</taxon>
        <taxon>Lepismatidae</taxon>
        <taxon>Ctenolepisma</taxon>
    </lineage>
</organism>
<evidence type="ECO:0000256" key="6">
    <source>
        <dbReference type="ARBA" id="ARBA00011164"/>
    </source>
</evidence>
<keyword evidence="20 22" id="KW-0472">Membrane</keyword>
<feature type="transmembrane region" description="Helical" evidence="23">
    <location>
        <begin position="448"/>
        <end position="471"/>
    </location>
</feature>
<comment type="pathway">
    <text evidence="4 22">Energy metabolism; oxidative phosphorylation.</text>
</comment>
<dbReference type="RefSeq" id="YP_009738128.1">
    <property type="nucleotide sequence ID" value="NC_046478.1"/>
</dbReference>
<dbReference type="PRINTS" id="PR01165">
    <property type="entry name" value="CYCOXIDASEI"/>
</dbReference>
<comment type="cofactor">
    <cofactor evidence="1">
        <name>Cu cation</name>
        <dbReference type="ChEBI" id="CHEBI:23378"/>
    </cofactor>
</comment>
<dbReference type="FunFam" id="1.20.210.10:FF:000001">
    <property type="entry name" value="Cytochrome c oxidase subunit 1"/>
    <property type="match status" value="1"/>
</dbReference>
<keyword evidence="22" id="KW-0999">Mitochondrion inner membrane</keyword>
<keyword evidence="9 22" id="KW-0813">Transport</keyword>
<evidence type="ECO:0000256" key="15">
    <source>
        <dbReference type="ARBA" id="ARBA00022967"/>
    </source>
</evidence>
<reference evidence="25" key="1">
    <citation type="journal article" date="2019" name="Mitochondrial DNA Part B Resour">
        <title>The complete mitochondrial genome of Ctenolepisma villosa (Insecta: Zygentoma, Lepismatidae).</title>
        <authorList>
            <person name="Chen B."/>
            <person name="Dong F."/>
            <person name="Fang W."/>
            <person name="Xu J."/>
            <person name="Gu Y."/>
            <person name="Li M."/>
            <person name="Sun E."/>
        </authorList>
    </citation>
    <scope>NUCLEOTIDE SEQUENCE</scope>
</reference>
<evidence type="ECO:0000256" key="12">
    <source>
        <dbReference type="ARBA" id="ARBA00022692"/>
    </source>
</evidence>
<dbReference type="SUPFAM" id="SSF81442">
    <property type="entry name" value="Cytochrome c oxidase subunit I-like"/>
    <property type="match status" value="1"/>
</dbReference>
<evidence type="ECO:0000256" key="23">
    <source>
        <dbReference type="SAM" id="Phobius"/>
    </source>
</evidence>
<dbReference type="GO" id="GO:0020037">
    <property type="term" value="F:heme binding"/>
    <property type="evidence" value="ECO:0007669"/>
    <property type="project" value="InterPro"/>
</dbReference>
<feature type="transmembrane region" description="Helical" evidence="23">
    <location>
        <begin position="55"/>
        <end position="81"/>
    </location>
</feature>
<keyword evidence="17 23" id="KW-1133">Transmembrane helix</keyword>
<dbReference type="Pfam" id="PF00115">
    <property type="entry name" value="COX1"/>
    <property type="match status" value="1"/>
</dbReference>
<comment type="cofactor">
    <cofactor evidence="2">
        <name>heme</name>
        <dbReference type="ChEBI" id="CHEBI:30413"/>
    </cofactor>
</comment>
<dbReference type="GeneID" id="44794095"/>
<dbReference type="GO" id="GO:0046872">
    <property type="term" value="F:metal ion binding"/>
    <property type="evidence" value="ECO:0007669"/>
    <property type="project" value="UniProtKB-KW"/>
</dbReference>
<evidence type="ECO:0000256" key="8">
    <source>
        <dbReference type="ARBA" id="ARBA00015947"/>
    </source>
</evidence>
<comment type="subcellular location">
    <subcellularLocation>
        <location evidence="22">Mitochondrion inner membrane</location>
        <topology evidence="22">Multi-pass membrane protein</topology>
    </subcellularLocation>
    <subcellularLocation>
        <location evidence="3">Mitochondrion membrane</location>
        <topology evidence="3">Multi-pass membrane protein</topology>
    </subcellularLocation>
</comment>
<feature type="transmembrane region" description="Helical" evidence="23">
    <location>
        <begin position="335"/>
        <end position="357"/>
    </location>
</feature>
<evidence type="ECO:0000256" key="5">
    <source>
        <dbReference type="ARBA" id="ARBA00009578"/>
    </source>
</evidence>
<keyword evidence="22 25" id="KW-0496">Mitochondrion</keyword>
<evidence type="ECO:0000256" key="9">
    <source>
        <dbReference type="ARBA" id="ARBA00022448"/>
    </source>
</evidence>
<protein>
    <recommendedName>
        <fullName evidence="8 22">Cytochrome c oxidase subunit 1</fullName>
        <ecNumber evidence="7 22">7.1.1.9</ecNumber>
    </recommendedName>
</protein>
<dbReference type="GO" id="GO:0004129">
    <property type="term" value="F:cytochrome-c oxidase activity"/>
    <property type="evidence" value="ECO:0007669"/>
    <property type="project" value="UniProtKB-EC"/>
</dbReference>
<evidence type="ECO:0000256" key="17">
    <source>
        <dbReference type="ARBA" id="ARBA00022989"/>
    </source>
</evidence>
<evidence type="ECO:0000256" key="3">
    <source>
        <dbReference type="ARBA" id="ARBA00004225"/>
    </source>
</evidence>
<evidence type="ECO:0000256" key="2">
    <source>
        <dbReference type="ARBA" id="ARBA00001971"/>
    </source>
</evidence>
<dbReference type="GO" id="GO:0015990">
    <property type="term" value="P:electron transport coupled proton transport"/>
    <property type="evidence" value="ECO:0007669"/>
    <property type="project" value="TreeGrafter"/>
</dbReference>
<comment type="similarity">
    <text evidence="5 22">Belongs to the heme-copper respiratory oxidase family.</text>
</comment>
<keyword evidence="10 22" id="KW-0349">Heme</keyword>
<evidence type="ECO:0000256" key="11">
    <source>
        <dbReference type="ARBA" id="ARBA00022660"/>
    </source>
</evidence>
<dbReference type="PANTHER" id="PTHR10422:SF18">
    <property type="entry name" value="CYTOCHROME C OXIDASE SUBUNIT 1"/>
    <property type="match status" value="1"/>
</dbReference>
<comment type="function">
    <text evidence="22">Component of the cytochrome c oxidase, the last enzyme in the mitochondrial electron transport chain which drives oxidative phosphorylation. The respiratory chain contains 3 multisubunit complexes succinate dehydrogenase (complex II, CII), ubiquinol-cytochrome c oxidoreductase (cytochrome b-c1 complex, complex III, CIII) and cytochrome c oxidase (complex IV, CIV), that cooperate to transfer electrons derived from NADH and succinate to molecular oxygen, creating an electrochemical gradient over the inner membrane that drives transmembrane transport and the ATP synthase. Cytochrome c oxidase is the component of the respiratory chain that catalyzes the reduction of oxygen to water. Electrons originating from reduced cytochrome c in the intermembrane space (IMS) are transferred via the dinuclear copper A center (CU(A)) of subunit 2 and heme A of subunit 1 to the active site in subunit 1, a binuclear center (BNC) formed by heme A3 and copper B (CU(B)). The BNC reduces molecular oxygen to 2 water molecules using 4 electrons from cytochrome c in the IMS and 4 protons from the mitochondrial matrix.</text>
</comment>
<dbReference type="InterPro" id="IPR023615">
    <property type="entry name" value="Cyt_c_Oxase_su1_BS"/>
</dbReference>
<evidence type="ECO:0000256" key="7">
    <source>
        <dbReference type="ARBA" id="ARBA00012949"/>
    </source>
</evidence>
<evidence type="ECO:0000256" key="22">
    <source>
        <dbReference type="RuleBase" id="RU000369"/>
    </source>
</evidence>
<feature type="domain" description="Cytochrome oxidase subunit I profile" evidence="24">
    <location>
        <begin position="1"/>
        <end position="510"/>
    </location>
</feature>
<evidence type="ECO:0000256" key="10">
    <source>
        <dbReference type="ARBA" id="ARBA00022617"/>
    </source>
</evidence>
<evidence type="ECO:0000256" key="13">
    <source>
        <dbReference type="ARBA" id="ARBA00022723"/>
    </source>
</evidence>
<feature type="transmembrane region" description="Helical" evidence="23">
    <location>
        <begin position="410"/>
        <end position="428"/>
    </location>
</feature>
<evidence type="ECO:0000259" key="24">
    <source>
        <dbReference type="PROSITE" id="PS50855"/>
    </source>
</evidence>
<dbReference type="PROSITE" id="PS00077">
    <property type="entry name" value="COX1_CUB"/>
    <property type="match status" value="1"/>
</dbReference>
<feature type="transmembrane region" description="Helical" evidence="23">
    <location>
        <begin position="181"/>
        <end position="208"/>
    </location>
</feature>
<dbReference type="Gene3D" id="1.20.210.10">
    <property type="entry name" value="Cytochrome c oxidase-like, subunit I domain"/>
    <property type="match status" value="1"/>
</dbReference>
<keyword evidence="12 22" id="KW-0812">Transmembrane</keyword>
<gene>
    <name evidence="25" type="primary">COX1</name>
</gene>
<geneLocation type="mitochondrion" evidence="25"/>
<evidence type="ECO:0000256" key="19">
    <source>
        <dbReference type="ARBA" id="ARBA00023008"/>
    </source>
</evidence>
<feature type="transmembrane region" description="Helical" evidence="23">
    <location>
        <begin position="102"/>
        <end position="126"/>
    </location>
</feature>
<feature type="transmembrane region" description="Helical" evidence="23">
    <location>
        <begin position="12"/>
        <end position="35"/>
    </location>
</feature>
<dbReference type="CTD" id="4512"/>
<proteinExistence type="inferred from homology"/>
<dbReference type="EMBL" id="MK301436">
    <property type="protein sequence ID" value="QIB71361.1"/>
    <property type="molecule type" value="Genomic_DNA"/>
</dbReference>
<keyword evidence="18 22" id="KW-0408">Iron</keyword>
<evidence type="ECO:0000256" key="18">
    <source>
        <dbReference type="ARBA" id="ARBA00023004"/>
    </source>
</evidence>
<dbReference type="CDD" id="cd01663">
    <property type="entry name" value="Cyt_c_Oxidase_I"/>
    <property type="match status" value="1"/>
</dbReference>
<dbReference type="EC" id="7.1.1.9" evidence="7 22"/>
<dbReference type="InterPro" id="IPR000883">
    <property type="entry name" value="Cyt_C_Oxase_1"/>
</dbReference>
<keyword evidence="14" id="KW-0460">Magnesium</keyword>
<dbReference type="InterPro" id="IPR033944">
    <property type="entry name" value="Cyt_c_oxase_su1_dom"/>
</dbReference>
<feature type="transmembrane region" description="Helical" evidence="23">
    <location>
        <begin position="228"/>
        <end position="256"/>
    </location>
</feature>
<evidence type="ECO:0000256" key="21">
    <source>
        <dbReference type="ARBA" id="ARBA00049512"/>
    </source>
</evidence>
<dbReference type="GO" id="GO:0045277">
    <property type="term" value="C:respiratory chain complex IV"/>
    <property type="evidence" value="ECO:0007669"/>
    <property type="project" value="InterPro"/>
</dbReference>
<comment type="catalytic activity">
    <reaction evidence="21">
        <text>4 Fe(II)-[cytochrome c] + O2 + 8 H(+)(in) = 4 Fe(III)-[cytochrome c] + 2 H2O + 4 H(+)(out)</text>
        <dbReference type="Rhea" id="RHEA:11436"/>
        <dbReference type="Rhea" id="RHEA-COMP:10350"/>
        <dbReference type="Rhea" id="RHEA-COMP:14399"/>
        <dbReference type="ChEBI" id="CHEBI:15377"/>
        <dbReference type="ChEBI" id="CHEBI:15378"/>
        <dbReference type="ChEBI" id="CHEBI:15379"/>
        <dbReference type="ChEBI" id="CHEBI:29033"/>
        <dbReference type="ChEBI" id="CHEBI:29034"/>
        <dbReference type="EC" id="7.1.1.9"/>
    </reaction>
    <physiologicalReaction direction="left-to-right" evidence="21">
        <dbReference type="Rhea" id="RHEA:11437"/>
    </physiologicalReaction>
</comment>
<comment type="subunit">
    <text evidence="6">Component of the cytochrome c oxidase (complex IV, CIV), a multisubunit enzyme composed of a catalytic core of 3 subunits and several supernumerary subunits. The complex exists as a monomer or a dimer and forms supercomplexes (SCs) in the inner mitochondrial membrane with ubiquinol-cytochrome c oxidoreductase (cytochrome b-c1 complex, complex III, CIII).</text>
</comment>
<evidence type="ECO:0000313" key="25">
    <source>
        <dbReference type="EMBL" id="QIB71361.1"/>
    </source>
</evidence>
<evidence type="ECO:0000256" key="16">
    <source>
        <dbReference type="ARBA" id="ARBA00022982"/>
    </source>
</evidence>
<dbReference type="InterPro" id="IPR023616">
    <property type="entry name" value="Cyt_c_oxase-like_su1_dom"/>
</dbReference>
<dbReference type="PROSITE" id="PS50855">
    <property type="entry name" value="COX1"/>
    <property type="match status" value="1"/>
</dbReference>
<feature type="transmembrane region" description="Helical" evidence="23">
    <location>
        <begin position="377"/>
        <end position="398"/>
    </location>
</feature>
<feature type="transmembrane region" description="Helical" evidence="23">
    <location>
        <begin position="146"/>
        <end position="169"/>
    </location>
</feature>
<accession>A0A6C0U8F6</accession>
<dbReference type="UniPathway" id="UPA00705"/>